<dbReference type="SMART" id="SM00504">
    <property type="entry name" value="Ubox"/>
    <property type="match status" value="1"/>
</dbReference>
<dbReference type="GO" id="GO:0016567">
    <property type="term" value="P:protein ubiquitination"/>
    <property type="evidence" value="ECO:0007669"/>
    <property type="project" value="InterPro"/>
</dbReference>
<sequence length="440" mass="47924">MPWVQVSAVDGGAAAEFTEHALRSASAPVTLGDASKWDAHVETKQQIFDDLDQGSGEWTRTLVKRGLLKRAAGHMARGRGDSREAVASLFVKARRHPWLAARIAGPRCQFDEAERDAIARGLVDMLATAPAMALDALAELVQLDDAVDGRGRVRDRDDAALRDDAVRAGAARWLGAVDAAVRLPPPRLRFGASVLEEVCVFATGKRPRVTHVDAFCSRKFLKHCLEACAPPRRPPAFLDGDAVEAAARALDALRDQLIDEARERDDDDAPADGDDDDSDADARTDDALGAAALLDALERHGPTAELTARQRASRRGRAAAAEDPRWWRELGRDRRDACSERCPGAWRCPITHDIMRDPVLVVESVGNTYERRAIEAWFARRGPLTDPKSGLPVSSSVVVPNLLLASLIRDWCEKCARAAASDDDDDDSDPRKTSDDEDVA</sequence>
<dbReference type="OrthoDB" id="10064100at2759"/>
<dbReference type="Proteomes" id="UP000002729">
    <property type="component" value="Unassembled WGS sequence"/>
</dbReference>
<accession>F0YAT8</accession>
<dbReference type="CDD" id="cd16655">
    <property type="entry name" value="RING-Ubox_WDSUB1-like"/>
    <property type="match status" value="1"/>
</dbReference>
<dbReference type="Pfam" id="PF04564">
    <property type="entry name" value="U-box"/>
    <property type="match status" value="1"/>
</dbReference>
<dbReference type="SUPFAM" id="SSF57850">
    <property type="entry name" value="RING/U-box"/>
    <property type="match status" value="1"/>
</dbReference>
<dbReference type="AlphaFoldDB" id="F0YAT8"/>
<dbReference type="PANTHER" id="PTHR46573:SF1">
    <property type="entry name" value="WD REPEAT, SAM AND U-BOX DOMAIN-CONTAINING PROTEIN 1"/>
    <property type="match status" value="1"/>
</dbReference>
<evidence type="ECO:0000256" key="1">
    <source>
        <dbReference type="SAM" id="MobiDB-lite"/>
    </source>
</evidence>
<dbReference type="eggNOG" id="KOG0167">
    <property type="taxonomic scope" value="Eukaryota"/>
</dbReference>
<gene>
    <name evidence="3" type="ORF">AURANDRAFT_64688</name>
</gene>
<dbReference type="RefSeq" id="XP_009037588.1">
    <property type="nucleotide sequence ID" value="XM_009039340.1"/>
</dbReference>
<dbReference type="Gene3D" id="3.30.40.10">
    <property type="entry name" value="Zinc/RING finger domain, C3HC4 (zinc finger)"/>
    <property type="match status" value="1"/>
</dbReference>
<feature type="domain" description="U-box" evidence="2">
    <location>
        <begin position="341"/>
        <end position="418"/>
    </location>
</feature>
<dbReference type="KEGG" id="aaf:AURANDRAFT_64688"/>
<dbReference type="PANTHER" id="PTHR46573">
    <property type="entry name" value="WD REPEAT, SAM AND U-BOX DOMAIN-CONTAINING PROTEIN 1"/>
    <property type="match status" value="1"/>
</dbReference>
<reference evidence="3 4" key="1">
    <citation type="journal article" date="2011" name="Proc. Natl. Acad. Sci. U.S.A.">
        <title>Niche of harmful alga Aureococcus anophagefferens revealed through ecogenomics.</title>
        <authorList>
            <person name="Gobler C.J."/>
            <person name="Berry D.L."/>
            <person name="Dyhrman S.T."/>
            <person name="Wilhelm S.W."/>
            <person name="Salamov A."/>
            <person name="Lobanov A.V."/>
            <person name="Zhang Y."/>
            <person name="Collier J.L."/>
            <person name="Wurch L.L."/>
            <person name="Kustka A.B."/>
            <person name="Dill B.D."/>
            <person name="Shah M."/>
            <person name="VerBerkmoes N.C."/>
            <person name="Kuo A."/>
            <person name="Terry A."/>
            <person name="Pangilinan J."/>
            <person name="Lindquist E.A."/>
            <person name="Lucas S."/>
            <person name="Paulsen I.T."/>
            <person name="Hattenrath-Lehmann T.K."/>
            <person name="Talmage S.C."/>
            <person name="Walker E.A."/>
            <person name="Koch F."/>
            <person name="Burson A.M."/>
            <person name="Marcoval M.A."/>
            <person name="Tang Y.Z."/>
            <person name="Lecleir G.R."/>
            <person name="Coyne K.J."/>
            <person name="Berg G.M."/>
            <person name="Bertrand E.M."/>
            <person name="Saito M.A."/>
            <person name="Gladyshev V.N."/>
            <person name="Grigoriev I.V."/>
        </authorList>
    </citation>
    <scope>NUCLEOTIDE SEQUENCE [LARGE SCALE GENOMIC DNA]</scope>
    <source>
        <strain evidence="4">CCMP 1984</strain>
    </source>
</reference>
<name>F0YAT8_AURAN</name>
<feature type="compositionally biased region" description="Acidic residues" evidence="1">
    <location>
        <begin position="265"/>
        <end position="279"/>
    </location>
</feature>
<organism evidence="4">
    <name type="scientific">Aureococcus anophagefferens</name>
    <name type="common">Harmful bloom alga</name>
    <dbReference type="NCBI Taxonomy" id="44056"/>
    <lineage>
        <taxon>Eukaryota</taxon>
        <taxon>Sar</taxon>
        <taxon>Stramenopiles</taxon>
        <taxon>Ochrophyta</taxon>
        <taxon>Pelagophyceae</taxon>
        <taxon>Pelagomonadales</taxon>
        <taxon>Pelagomonadaceae</taxon>
        <taxon>Aureococcus</taxon>
    </lineage>
</organism>
<dbReference type="InterPro" id="IPR013083">
    <property type="entry name" value="Znf_RING/FYVE/PHD"/>
</dbReference>
<evidence type="ECO:0000259" key="2">
    <source>
        <dbReference type="PROSITE" id="PS51698"/>
    </source>
</evidence>
<dbReference type="InterPro" id="IPR003613">
    <property type="entry name" value="Ubox_domain"/>
</dbReference>
<feature type="region of interest" description="Disordered" evidence="1">
    <location>
        <begin position="418"/>
        <end position="440"/>
    </location>
</feature>
<proteinExistence type="predicted"/>
<dbReference type="GeneID" id="20224954"/>
<feature type="region of interest" description="Disordered" evidence="1">
    <location>
        <begin position="260"/>
        <end position="283"/>
    </location>
</feature>
<dbReference type="EMBL" id="GL833130">
    <property type="protein sequence ID" value="EGB07588.1"/>
    <property type="molecule type" value="Genomic_DNA"/>
</dbReference>
<dbReference type="GO" id="GO:0004842">
    <property type="term" value="F:ubiquitin-protein transferase activity"/>
    <property type="evidence" value="ECO:0007669"/>
    <property type="project" value="InterPro"/>
</dbReference>
<evidence type="ECO:0000313" key="4">
    <source>
        <dbReference type="Proteomes" id="UP000002729"/>
    </source>
</evidence>
<keyword evidence="4" id="KW-1185">Reference proteome</keyword>
<dbReference type="InterPro" id="IPR052085">
    <property type="entry name" value="WD-SAM-U-box"/>
</dbReference>
<protein>
    <recommendedName>
        <fullName evidence="2">U-box domain-containing protein</fullName>
    </recommendedName>
</protein>
<evidence type="ECO:0000313" key="3">
    <source>
        <dbReference type="EMBL" id="EGB07588.1"/>
    </source>
</evidence>
<dbReference type="PROSITE" id="PS51698">
    <property type="entry name" value="U_BOX"/>
    <property type="match status" value="1"/>
</dbReference>
<dbReference type="InParanoid" id="F0YAT8"/>